<evidence type="ECO:0000256" key="6">
    <source>
        <dbReference type="ARBA" id="ARBA00023014"/>
    </source>
</evidence>
<dbReference type="SFLD" id="SFLDS00029">
    <property type="entry name" value="Radical_SAM"/>
    <property type="match status" value="1"/>
</dbReference>
<dbReference type="PIRSF" id="PIRSF000368">
    <property type="entry name" value="NrdG"/>
    <property type="match status" value="1"/>
</dbReference>
<dbReference type="GO" id="GO:0043365">
    <property type="term" value="F:[formate-C-acetyltransferase]-activating enzyme activity"/>
    <property type="evidence" value="ECO:0007669"/>
    <property type="project" value="InterPro"/>
</dbReference>
<evidence type="ECO:0000256" key="2">
    <source>
        <dbReference type="ARBA" id="ARBA00022485"/>
    </source>
</evidence>
<dbReference type="GO" id="GO:0004748">
    <property type="term" value="F:ribonucleoside-diphosphate reductase activity, thioredoxin disulfide as acceptor"/>
    <property type="evidence" value="ECO:0007669"/>
    <property type="project" value="TreeGrafter"/>
</dbReference>
<dbReference type="Pfam" id="PF13353">
    <property type="entry name" value="Fer4_12"/>
    <property type="match status" value="1"/>
</dbReference>
<evidence type="ECO:0000256" key="4">
    <source>
        <dbReference type="ARBA" id="ARBA00022723"/>
    </source>
</evidence>
<dbReference type="SFLD" id="SFLDF00299">
    <property type="entry name" value="anaerobic_ribonucleoside-triph"/>
    <property type="match status" value="1"/>
</dbReference>
<name>A0A8S5V3D9_9CAUD</name>
<keyword evidence="4" id="KW-0479">Metal-binding</keyword>
<accession>A0A8S5V3D9</accession>
<dbReference type="InterPro" id="IPR007197">
    <property type="entry name" value="rSAM"/>
</dbReference>
<dbReference type="GO" id="GO:0051539">
    <property type="term" value="F:4 iron, 4 sulfur cluster binding"/>
    <property type="evidence" value="ECO:0007669"/>
    <property type="project" value="UniProtKB-KW"/>
</dbReference>
<dbReference type="InterPro" id="IPR013785">
    <property type="entry name" value="Aldolase_TIM"/>
</dbReference>
<comment type="cofactor">
    <cofactor evidence="1">
        <name>[4Fe-4S] cluster</name>
        <dbReference type="ChEBI" id="CHEBI:49883"/>
    </cofactor>
</comment>
<dbReference type="InterPro" id="IPR058240">
    <property type="entry name" value="rSAM_sf"/>
</dbReference>
<keyword evidence="5" id="KW-0408">Iron</keyword>
<dbReference type="InterPro" id="IPR034457">
    <property type="entry name" value="Organic_radical-activating"/>
</dbReference>
<dbReference type="InterPro" id="IPR012837">
    <property type="entry name" value="NrdG"/>
</dbReference>
<keyword evidence="2" id="KW-0004">4Fe-4S</keyword>
<dbReference type="SFLD" id="SFLDG01063">
    <property type="entry name" value="activating_enzymes__group_1"/>
    <property type="match status" value="1"/>
</dbReference>
<evidence type="ECO:0000256" key="5">
    <source>
        <dbReference type="ARBA" id="ARBA00023004"/>
    </source>
</evidence>
<dbReference type="Gene3D" id="3.20.20.70">
    <property type="entry name" value="Aldolase class I"/>
    <property type="match status" value="1"/>
</dbReference>
<dbReference type="SUPFAM" id="SSF102114">
    <property type="entry name" value="Radical SAM enzymes"/>
    <property type="match status" value="1"/>
</dbReference>
<organism evidence="7">
    <name type="scientific">Caudovirales sp. ctVfb8</name>
    <dbReference type="NCBI Taxonomy" id="2825766"/>
    <lineage>
        <taxon>Viruses</taxon>
        <taxon>Duplodnaviria</taxon>
        <taxon>Heunggongvirae</taxon>
        <taxon>Uroviricota</taxon>
        <taxon>Caudoviricetes</taxon>
    </lineage>
</organism>
<keyword evidence="6" id="KW-0411">Iron-sulfur</keyword>
<evidence type="ECO:0000256" key="1">
    <source>
        <dbReference type="ARBA" id="ARBA00001966"/>
    </source>
</evidence>
<dbReference type="GO" id="GO:0046872">
    <property type="term" value="F:metal ion binding"/>
    <property type="evidence" value="ECO:0007669"/>
    <property type="project" value="UniProtKB-KW"/>
</dbReference>
<dbReference type="PANTHER" id="PTHR30352:SF2">
    <property type="entry name" value="ANAEROBIC RIBONUCLEOSIDE-TRIPHOSPHATE REDUCTASE-ACTIVATING PROTEIN"/>
    <property type="match status" value="1"/>
</dbReference>
<dbReference type="PANTHER" id="PTHR30352">
    <property type="entry name" value="PYRUVATE FORMATE-LYASE-ACTIVATING ENZYME"/>
    <property type="match status" value="1"/>
</dbReference>
<reference evidence="7" key="1">
    <citation type="journal article" date="2021" name="Proc. Natl. Acad. Sci. U.S.A.">
        <title>A Catalog of Tens of Thousands of Viruses from Human Metagenomes Reveals Hidden Associations with Chronic Diseases.</title>
        <authorList>
            <person name="Tisza M.J."/>
            <person name="Buck C.B."/>
        </authorList>
    </citation>
    <scope>NUCLEOTIDE SEQUENCE</scope>
    <source>
        <strain evidence="7">CtVfb8</strain>
    </source>
</reference>
<dbReference type="SFLD" id="SFLDG01066">
    <property type="entry name" value="organic_radical-activating_enz"/>
    <property type="match status" value="1"/>
</dbReference>
<sequence length="176" mass="20089">MNYAKIDTCSMTNGDGMGIDLFVSGCSLCCRGCFNKKAQDPQYGQEFTEDTLDTLLDALKSPYIERLSILGGDPLEPYNKHAVEQILKRVRDVYGDTKRIWLWTGRTYEDIKDEPILDYVDVLIDGKFELDKKEKHEYHGSSNQRVFRIFNGGSCGHYASIVRQGSPFRDERKALS</sequence>
<dbReference type="EMBL" id="BK016189">
    <property type="protein sequence ID" value="DAG01204.1"/>
    <property type="molecule type" value="Genomic_DNA"/>
</dbReference>
<protein>
    <submittedName>
        <fullName evidence="7">4Fe-4S single cluster domain protein</fullName>
    </submittedName>
</protein>
<dbReference type="NCBIfam" id="TIGR02491">
    <property type="entry name" value="NrdG"/>
    <property type="match status" value="1"/>
</dbReference>
<evidence type="ECO:0000256" key="3">
    <source>
        <dbReference type="ARBA" id="ARBA00022691"/>
    </source>
</evidence>
<dbReference type="CDD" id="cd01335">
    <property type="entry name" value="Radical_SAM"/>
    <property type="match status" value="1"/>
</dbReference>
<evidence type="ECO:0000313" key="7">
    <source>
        <dbReference type="EMBL" id="DAG01204.1"/>
    </source>
</evidence>
<proteinExistence type="predicted"/>
<keyword evidence="3" id="KW-0949">S-adenosyl-L-methionine</keyword>